<dbReference type="EMBL" id="CP021780">
    <property type="protein sequence ID" value="ASA23992.1"/>
    <property type="molecule type" value="Genomic_DNA"/>
</dbReference>
<proteinExistence type="predicted"/>
<dbReference type="AlphaFoldDB" id="A0A2Z2KRD6"/>
<dbReference type="KEGG" id="pdh:B9T62_26340"/>
<keyword evidence="2" id="KW-1185">Reference proteome</keyword>
<dbReference type="Proteomes" id="UP000249890">
    <property type="component" value="Chromosome"/>
</dbReference>
<dbReference type="RefSeq" id="WP_087917976.1">
    <property type="nucleotide sequence ID" value="NZ_CP021780.1"/>
</dbReference>
<gene>
    <name evidence="1" type="ORF">B9T62_26340</name>
</gene>
<name>A0A2Z2KRD6_9BACL</name>
<protein>
    <submittedName>
        <fullName evidence="1">Uncharacterized protein</fullName>
    </submittedName>
</protein>
<evidence type="ECO:0000313" key="1">
    <source>
        <dbReference type="EMBL" id="ASA23992.1"/>
    </source>
</evidence>
<sequence length="96" mass="10185">MGGMRGKNAFECGGCDYVGGMRGKNAFEFGGCGYVGGIRGKNAFEFGGCGCMGGMRGKNAFRSQILALVQERKRVSRRCETAAVHPFFVVNEAGTT</sequence>
<accession>A0A2Z2KRD6</accession>
<organism evidence="1 2">
    <name type="scientific">Paenibacillus donghaensis</name>
    <dbReference type="NCBI Taxonomy" id="414771"/>
    <lineage>
        <taxon>Bacteria</taxon>
        <taxon>Bacillati</taxon>
        <taxon>Bacillota</taxon>
        <taxon>Bacilli</taxon>
        <taxon>Bacillales</taxon>
        <taxon>Paenibacillaceae</taxon>
        <taxon>Paenibacillus</taxon>
    </lineage>
</organism>
<reference evidence="1 2" key="1">
    <citation type="submission" date="2017-06" db="EMBL/GenBank/DDBJ databases">
        <title>Complete genome sequence of Paenibacillus donghaensis KCTC 13049T isolated from East Sea sediment, South Korea.</title>
        <authorList>
            <person name="Jung B.K."/>
            <person name="Hong S.-J."/>
            <person name="Shin J.-H."/>
        </authorList>
    </citation>
    <scope>NUCLEOTIDE SEQUENCE [LARGE SCALE GENOMIC DNA]</scope>
    <source>
        <strain evidence="1 2">KCTC 13049</strain>
    </source>
</reference>
<evidence type="ECO:0000313" key="2">
    <source>
        <dbReference type="Proteomes" id="UP000249890"/>
    </source>
</evidence>